<sequence length="115" mass="12930">MRETLLFRGRRRMIGLRNDKGKETTSPYCKTAADGGQSGVDIRKPFCSSPGLLASLMLWLEDPQGGTIAVEDSQNRVLTCSTGRHRPRCLTYSRQLFKRHEIGFRPDGGVCWQSI</sequence>
<comment type="caution">
    <text evidence="1">The sequence shown here is derived from an EMBL/GenBank/DDBJ whole genome shotgun (WGS) entry which is preliminary data.</text>
</comment>
<dbReference type="OrthoDB" id="28357at2759"/>
<dbReference type="AlphaFoldDB" id="A0A8H4PUS9"/>
<name>A0A8H4PUS9_9HYPO</name>
<gene>
    <name evidence="1" type="ORF">G6O67_002744</name>
</gene>
<evidence type="ECO:0000313" key="1">
    <source>
        <dbReference type="EMBL" id="KAF4510896.1"/>
    </source>
</evidence>
<organism evidence="1 2">
    <name type="scientific">Ophiocordyceps sinensis</name>
    <dbReference type="NCBI Taxonomy" id="72228"/>
    <lineage>
        <taxon>Eukaryota</taxon>
        <taxon>Fungi</taxon>
        <taxon>Dikarya</taxon>
        <taxon>Ascomycota</taxon>
        <taxon>Pezizomycotina</taxon>
        <taxon>Sordariomycetes</taxon>
        <taxon>Hypocreomycetidae</taxon>
        <taxon>Hypocreales</taxon>
        <taxon>Ophiocordycipitaceae</taxon>
        <taxon>Ophiocordyceps</taxon>
    </lineage>
</organism>
<protein>
    <submittedName>
        <fullName evidence="1">Uncharacterized protein</fullName>
    </submittedName>
</protein>
<evidence type="ECO:0000313" key="2">
    <source>
        <dbReference type="Proteomes" id="UP000557566"/>
    </source>
</evidence>
<reference evidence="1 2" key="1">
    <citation type="journal article" date="2020" name="Genome Biol. Evol.">
        <title>A new high-quality draft genome assembly of the Chinese cordyceps Ophiocordyceps sinensis.</title>
        <authorList>
            <person name="Shu R."/>
            <person name="Zhang J."/>
            <person name="Meng Q."/>
            <person name="Zhang H."/>
            <person name="Zhou G."/>
            <person name="Li M."/>
            <person name="Wu P."/>
            <person name="Zhao Y."/>
            <person name="Chen C."/>
            <person name="Qin Q."/>
        </authorList>
    </citation>
    <scope>NUCLEOTIDE SEQUENCE [LARGE SCALE GENOMIC DNA]</scope>
    <source>
        <strain evidence="1 2">IOZ07</strain>
    </source>
</reference>
<keyword evidence="2" id="KW-1185">Reference proteome</keyword>
<accession>A0A8H4PUS9</accession>
<dbReference type="Proteomes" id="UP000557566">
    <property type="component" value="Unassembled WGS sequence"/>
</dbReference>
<proteinExistence type="predicted"/>
<dbReference type="EMBL" id="JAAVMX010000003">
    <property type="protein sequence ID" value="KAF4510896.1"/>
    <property type="molecule type" value="Genomic_DNA"/>
</dbReference>